<keyword evidence="2" id="KW-0472">Membrane</keyword>
<evidence type="ECO:0000313" key="3">
    <source>
        <dbReference type="EMBL" id="GIF86627.1"/>
    </source>
</evidence>
<feature type="transmembrane region" description="Helical" evidence="2">
    <location>
        <begin position="189"/>
        <end position="210"/>
    </location>
</feature>
<reference evidence="3 4" key="1">
    <citation type="submission" date="2021-01" db="EMBL/GenBank/DDBJ databases">
        <title>Whole genome shotgun sequence of Catellatospora chokoriensis NBRC 107358.</title>
        <authorList>
            <person name="Komaki H."/>
            <person name="Tamura T."/>
        </authorList>
    </citation>
    <scope>NUCLEOTIDE SEQUENCE [LARGE SCALE GENOMIC DNA]</scope>
    <source>
        <strain evidence="3 4">NBRC 107358</strain>
    </source>
</reference>
<sequence length="471" mass="50816">MHDGSLLTAERTRPAAPAPTPVPAAGRTPRPVAIAVLAGAGLTVVAAVLAALRLLPAGSRAGAWRYRYVHTFSWEMLLPFAGGVAAVLALLWLTHRLGARRERLALGMWLAAAVPLQLVVRAADEASLGAIVGSDRANSFYTPSLRFTAYEYLTRFEEIVHALPQHARSNMPGKTLLYHLLGTVTTNPAALGIAVTAVSSLGALLVYLVVREVLGDRRVALYALILCLLVPGRLYFLPILNAVSPVPILLSLWLFTRYLRHAHWGWAVGLGASLYLVFFFEPLPLVMGLTFAALAALALHRRRLDGLGLLKLVSLTLAAFAGAYLGLKLVFGYDLFVNLAEVLADATDFNERAHRPYDVWVVRNLGDFALCAGIAAIVLIGYAAWDAVRRGAARPIAALTLSGLAVLAFLDLVGINRGETTRLWIFLAVFLMIPVAWACARSPRVWPFAVVAAALMLQVATTTPMIAFIRP</sequence>
<feature type="transmembrane region" description="Helical" evidence="2">
    <location>
        <begin position="365"/>
        <end position="384"/>
    </location>
</feature>
<gene>
    <name evidence="3" type="ORF">Cch02nite_00710</name>
</gene>
<feature type="transmembrane region" description="Helical" evidence="2">
    <location>
        <begin position="72"/>
        <end position="92"/>
    </location>
</feature>
<name>A0A8J3JKM6_9ACTN</name>
<keyword evidence="2" id="KW-0812">Transmembrane</keyword>
<feature type="transmembrane region" description="Helical" evidence="2">
    <location>
        <begin position="222"/>
        <end position="255"/>
    </location>
</feature>
<evidence type="ECO:0008006" key="5">
    <source>
        <dbReference type="Google" id="ProtNLM"/>
    </source>
</evidence>
<accession>A0A8J3JKM6</accession>
<keyword evidence="4" id="KW-1185">Reference proteome</keyword>
<proteinExistence type="predicted"/>
<dbReference type="AlphaFoldDB" id="A0A8J3JKM6"/>
<feature type="transmembrane region" description="Helical" evidence="2">
    <location>
        <begin position="275"/>
        <end position="297"/>
    </location>
</feature>
<feature type="region of interest" description="Disordered" evidence="1">
    <location>
        <begin position="1"/>
        <end position="24"/>
    </location>
</feature>
<dbReference type="EMBL" id="BONG01000001">
    <property type="protein sequence ID" value="GIF86627.1"/>
    <property type="molecule type" value="Genomic_DNA"/>
</dbReference>
<evidence type="ECO:0000313" key="4">
    <source>
        <dbReference type="Proteomes" id="UP000619293"/>
    </source>
</evidence>
<evidence type="ECO:0000256" key="2">
    <source>
        <dbReference type="SAM" id="Phobius"/>
    </source>
</evidence>
<protein>
    <recommendedName>
        <fullName evidence="5">Dolichyl-phosphate-mannose-protein mannosyltransferase</fullName>
    </recommendedName>
</protein>
<keyword evidence="2" id="KW-1133">Transmembrane helix</keyword>
<dbReference type="Proteomes" id="UP000619293">
    <property type="component" value="Unassembled WGS sequence"/>
</dbReference>
<feature type="transmembrane region" description="Helical" evidence="2">
    <location>
        <begin position="446"/>
        <end position="469"/>
    </location>
</feature>
<comment type="caution">
    <text evidence="3">The sequence shown here is derived from an EMBL/GenBank/DDBJ whole genome shotgun (WGS) entry which is preliminary data.</text>
</comment>
<organism evidence="3 4">
    <name type="scientific">Catellatospora chokoriensis</name>
    <dbReference type="NCBI Taxonomy" id="310353"/>
    <lineage>
        <taxon>Bacteria</taxon>
        <taxon>Bacillati</taxon>
        <taxon>Actinomycetota</taxon>
        <taxon>Actinomycetes</taxon>
        <taxon>Micromonosporales</taxon>
        <taxon>Micromonosporaceae</taxon>
        <taxon>Catellatospora</taxon>
    </lineage>
</organism>
<feature type="transmembrane region" description="Helical" evidence="2">
    <location>
        <begin position="32"/>
        <end position="52"/>
    </location>
</feature>
<feature type="transmembrane region" description="Helical" evidence="2">
    <location>
        <begin position="421"/>
        <end position="439"/>
    </location>
</feature>
<feature type="transmembrane region" description="Helical" evidence="2">
    <location>
        <begin position="309"/>
        <end position="327"/>
    </location>
</feature>
<feature type="transmembrane region" description="Helical" evidence="2">
    <location>
        <begin position="396"/>
        <end position="415"/>
    </location>
</feature>
<feature type="transmembrane region" description="Helical" evidence="2">
    <location>
        <begin position="104"/>
        <end position="123"/>
    </location>
</feature>
<evidence type="ECO:0000256" key="1">
    <source>
        <dbReference type="SAM" id="MobiDB-lite"/>
    </source>
</evidence>
<dbReference type="RefSeq" id="WP_191841056.1">
    <property type="nucleotide sequence ID" value="NZ_BAAALB010000004.1"/>
</dbReference>